<keyword evidence="2" id="KW-1185">Reference proteome</keyword>
<gene>
    <name evidence="1" type="ORF">EYF80_040254</name>
</gene>
<dbReference type="EMBL" id="SRLO01000651">
    <property type="protein sequence ID" value="TNN49546.1"/>
    <property type="molecule type" value="Genomic_DNA"/>
</dbReference>
<reference evidence="1 2" key="1">
    <citation type="submission" date="2019-03" db="EMBL/GenBank/DDBJ databases">
        <title>First draft genome of Liparis tanakae, snailfish: a comprehensive survey of snailfish specific genes.</title>
        <authorList>
            <person name="Kim W."/>
            <person name="Song I."/>
            <person name="Jeong J.-H."/>
            <person name="Kim D."/>
            <person name="Kim S."/>
            <person name="Ryu S."/>
            <person name="Song J.Y."/>
            <person name="Lee S.K."/>
        </authorList>
    </citation>
    <scope>NUCLEOTIDE SEQUENCE [LARGE SCALE GENOMIC DNA]</scope>
    <source>
        <tissue evidence="1">Muscle</tissue>
    </source>
</reference>
<accession>A0A4Z2G7K0</accession>
<evidence type="ECO:0000313" key="2">
    <source>
        <dbReference type="Proteomes" id="UP000314294"/>
    </source>
</evidence>
<comment type="caution">
    <text evidence="1">The sequence shown here is derived from an EMBL/GenBank/DDBJ whole genome shotgun (WGS) entry which is preliminary data.</text>
</comment>
<organism evidence="1 2">
    <name type="scientific">Liparis tanakae</name>
    <name type="common">Tanaka's snailfish</name>
    <dbReference type="NCBI Taxonomy" id="230148"/>
    <lineage>
        <taxon>Eukaryota</taxon>
        <taxon>Metazoa</taxon>
        <taxon>Chordata</taxon>
        <taxon>Craniata</taxon>
        <taxon>Vertebrata</taxon>
        <taxon>Euteleostomi</taxon>
        <taxon>Actinopterygii</taxon>
        <taxon>Neopterygii</taxon>
        <taxon>Teleostei</taxon>
        <taxon>Neoteleostei</taxon>
        <taxon>Acanthomorphata</taxon>
        <taxon>Eupercaria</taxon>
        <taxon>Perciformes</taxon>
        <taxon>Cottioidei</taxon>
        <taxon>Cottales</taxon>
        <taxon>Liparidae</taxon>
        <taxon>Liparis</taxon>
    </lineage>
</organism>
<protein>
    <submittedName>
        <fullName evidence="1">Uncharacterized protein</fullName>
    </submittedName>
</protein>
<proteinExistence type="predicted"/>
<name>A0A4Z2G7K0_9TELE</name>
<dbReference type="Proteomes" id="UP000314294">
    <property type="component" value="Unassembled WGS sequence"/>
</dbReference>
<dbReference type="AlphaFoldDB" id="A0A4Z2G7K0"/>
<evidence type="ECO:0000313" key="1">
    <source>
        <dbReference type="EMBL" id="TNN49546.1"/>
    </source>
</evidence>
<sequence length="139" mass="15688">MIDFPQTIVSTTVICVTLPDGLMGQPLCFSLGHLTCWVLPGFWRAALELKVSRNRSIGQIAAVELIFKCSVMNGRRISAGIVGYRPPGHGAGPSILRCLMKQEDMSSRWPAYLNYKKTSEQYKDKEYLQNKRTWDFTDA</sequence>